<dbReference type="InterPro" id="IPR001461">
    <property type="entry name" value="Aspartic_peptidase_A1"/>
</dbReference>
<evidence type="ECO:0000313" key="7">
    <source>
        <dbReference type="Proteomes" id="UP000235145"/>
    </source>
</evidence>
<dbReference type="PANTHER" id="PTHR13683">
    <property type="entry name" value="ASPARTYL PROTEASES"/>
    <property type="match status" value="1"/>
</dbReference>
<comment type="caution">
    <text evidence="6">The sequence shown here is derived from an EMBL/GenBank/DDBJ whole genome shotgun (WGS) entry which is preliminary data.</text>
</comment>
<evidence type="ECO:0000256" key="4">
    <source>
        <dbReference type="ARBA" id="ARBA00022801"/>
    </source>
</evidence>
<dbReference type="SUPFAM" id="SSF50630">
    <property type="entry name" value="Acid proteases"/>
    <property type="match status" value="1"/>
</dbReference>
<proteinExistence type="inferred from homology"/>
<dbReference type="AlphaFoldDB" id="A0A9R1XU63"/>
<dbReference type="InterPro" id="IPR021109">
    <property type="entry name" value="Peptidase_aspartic_dom_sf"/>
</dbReference>
<name>A0A9R1XU63_LACSA</name>
<dbReference type="EMBL" id="NBSK02000001">
    <property type="protein sequence ID" value="KAJ0225966.1"/>
    <property type="molecule type" value="Genomic_DNA"/>
</dbReference>
<gene>
    <name evidence="6" type="ORF">LSAT_V11C100025090</name>
</gene>
<dbReference type="Proteomes" id="UP000235145">
    <property type="component" value="Unassembled WGS sequence"/>
</dbReference>
<keyword evidence="2" id="KW-0645">Protease</keyword>
<dbReference type="PANTHER" id="PTHR13683:SF375">
    <property type="entry name" value="PEPTIDASE A1 DOMAIN-CONTAINING PROTEIN"/>
    <property type="match status" value="1"/>
</dbReference>
<keyword evidence="4" id="KW-0378">Hydrolase</keyword>
<dbReference type="InterPro" id="IPR032799">
    <property type="entry name" value="TAXi_C"/>
</dbReference>
<feature type="domain" description="Peptidase A1" evidence="5">
    <location>
        <begin position="1"/>
        <end position="93"/>
    </location>
</feature>
<dbReference type="Pfam" id="PF14541">
    <property type="entry name" value="TAXi_C"/>
    <property type="match status" value="1"/>
</dbReference>
<sequence>MFATSSSRGGTIIDSGTTLAYLTEEAYDPFVDAITQSVLQFVQPLIFKGSQCYIVASSTPEIFPTVSLNFAGSASMILRPQDYLLQQNSVVNH</sequence>
<dbReference type="Gene3D" id="2.40.70.10">
    <property type="entry name" value="Acid Proteases"/>
    <property type="match status" value="1"/>
</dbReference>
<dbReference type="GO" id="GO:0004190">
    <property type="term" value="F:aspartic-type endopeptidase activity"/>
    <property type="evidence" value="ECO:0007669"/>
    <property type="project" value="InterPro"/>
</dbReference>
<evidence type="ECO:0000256" key="3">
    <source>
        <dbReference type="ARBA" id="ARBA00022729"/>
    </source>
</evidence>
<keyword evidence="3" id="KW-0732">Signal</keyword>
<comment type="similarity">
    <text evidence="1">Belongs to the peptidase A1 family.</text>
</comment>
<evidence type="ECO:0000313" key="6">
    <source>
        <dbReference type="EMBL" id="KAJ0225966.1"/>
    </source>
</evidence>
<protein>
    <recommendedName>
        <fullName evidence="5">Peptidase A1 domain-containing protein</fullName>
    </recommendedName>
</protein>
<organism evidence="6 7">
    <name type="scientific">Lactuca sativa</name>
    <name type="common">Garden lettuce</name>
    <dbReference type="NCBI Taxonomy" id="4236"/>
    <lineage>
        <taxon>Eukaryota</taxon>
        <taxon>Viridiplantae</taxon>
        <taxon>Streptophyta</taxon>
        <taxon>Embryophyta</taxon>
        <taxon>Tracheophyta</taxon>
        <taxon>Spermatophyta</taxon>
        <taxon>Magnoliopsida</taxon>
        <taxon>eudicotyledons</taxon>
        <taxon>Gunneridae</taxon>
        <taxon>Pentapetalae</taxon>
        <taxon>asterids</taxon>
        <taxon>campanulids</taxon>
        <taxon>Asterales</taxon>
        <taxon>Asteraceae</taxon>
        <taxon>Cichorioideae</taxon>
        <taxon>Cichorieae</taxon>
        <taxon>Lactucinae</taxon>
        <taxon>Lactuca</taxon>
    </lineage>
</organism>
<evidence type="ECO:0000259" key="5">
    <source>
        <dbReference type="PROSITE" id="PS51767"/>
    </source>
</evidence>
<accession>A0A9R1XU63</accession>
<evidence type="ECO:0000256" key="1">
    <source>
        <dbReference type="ARBA" id="ARBA00007447"/>
    </source>
</evidence>
<keyword evidence="7" id="KW-1185">Reference proteome</keyword>
<dbReference type="InterPro" id="IPR033121">
    <property type="entry name" value="PEPTIDASE_A1"/>
</dbReference>
<dbReference type="PROSITE" id="PS51767">
    <property type="entry name" value="PEPTIDASE_A1"/>
    <property type="match status" value="1"/>
</dbReference>
<evidence type="ECO:0000256" key="2">
    <source>
        <dbReference type="ARBA" id="ARBA00022670"/>
    </source>
</evidence>
<reference evidence="6 7" key="1">
    <citation type="journal article" date="2017" name="Nat. Commun.">
        <title>Genome assembly with in vitro proximity ligation data and whole-genome triplication in lettuce.</title>
        <authorList>
            <person name="Reyes-Chin-Wo S."/>
            <person name="Wang Z."/>
            <person name="Yang X."/>
            <person name="Kozik A."/>
            <person name="Arikit S."/>
            <person name="Song C."/>
            <person name="Xia L."/>
            <person name="Froenicke L."/>
            <person name="Lavelle D.O."/>
            <person name="Truco M.J."/>
            <person name="Xia R."/>
            <person name="Zhu S."/>
            <person name="Xu C."/>
            <person name="Xu H."/>
            <person name="Xu X."/>
            <person name="Cox K."/>
            <person name="Korf I."/>
            <person name="Meyers B.C."/>
            <person name="Michelmore R.W."/>
        </authorList>
    </citation>
    <scope>NUCLEOTIDE SEQUENCE [LARGE SCALE GENOMIC DNA]</scope>
    <source>
        <strain evidence="7">cv. Salinas</strain>
        <tissue evidence="6">Seedlings</tissue>
    </source>
</reference>
<dbReference type="GO" id="GO:0006508">
    <property type="term" value="P:proteolysis"/>
    <property type="evidence" value="ECO:0007669"/>
    <property type="project" value="UniProtKB-KW"/>
</dbReference>